<evidence type="ECO:0000313" key="2">
    <source>
        <dbReference type="Proteomes" id="UP000828390"/>
    </source>
</evidence>
<gene>
    <name evidence="1" type="ORF">DPMN_017828</name>
</gene>
<dbReference type="AlphaFoldDB" id="A0A9D4NFK9"/>
<evidence type="ECO:0000313" key="1">
    <source>
        <dbReference type="EMBL" id="KAH3893678.1"/>
    </source>
</evidence>
<name>A0A9D4NFK9_DREPO</name>
<dbReference type="Proteomes" id="UP000828390">
    <property type="component" value="Unassembled WGS sequence"/>
</dbReference>
<sequence length="53" mass="6304">MATRYLPVGYKVKDLEGAYNKWRWEWLHEKDYAVVYGRGVNWLRKVEACGKAV</sequence>
<accession>A0A9D4NFK9</accession>
<comment type="caution">
    <text evidence="1">The sequence shown here is derived from an EMBL/GenBank/DDBJ whole genome shotgun (WGS) entry which is preliminary data.</text>
</comment>
<dbReference type="EMBL" id="JAIWYP010000001">
    <property type="protein sequence ID" value="KAH3893678.1"/>
    <property type="molecule type" value="Genomic_DNA"/>
</dbReference>
<organism evidence="1 2">
    <name type="scientific">Dreissena polymorpha</name>
    <name type="common">Zebra mussel</name>
    <name type="synonym">Mytilus polymorpha</name>
    <dbReference type="NCBI Taxonomy" id="45954"/>
    <lineage>
        <taxon>Eukaryota</taxon>
        <taxon>Metazoa</taxon>
        <taxon>Spiralia</taxon>
        <taxon>Lophotrochozoa</taxon>
        <taxon>Mollusca</taxon>
        <taxon>Bivalvia</taxon>
        <taxon>Autobranchia</taxon>
        <taxon>Heteroconchia</taxon>
        <taxon>Euheterodonta</taxon>
        <taxon>Imparidentia</taxon>
        <taxon>Neoheterodontei</taxon>
        <taxon>Myida</taxon>
        <taxon>Dreissenoidea</taxon>
        <taxon>Dreissenidae</taxon>
        <taxon>Dreissena</taxon>
    </lineage>
</organism>
<reference evidence="1" key="2">
    <citation type="submission" date="2020-11" db="EMBL/GenBank/DDBJ databases">
        <authorList>
            <person name="McCartney M.A."/>
            <person name="Auch B."/>
            <person name="Kono T."/>
            <person name="Mallez S."/>
            <person name="Becker A."/>
            <person name="Gohl D.M."/>
            <person name="Silverstein K.A.T."/>
            <person name="Koren S."/>
            <person name="Bechman K.B."/>
            <person name="Herman A."/>
            <person name="Abrahante J.E."/>
            <person name="Garbe J."/>
        </authorList>
    </citation>
    <scope>NUCLEOTIDE SEQUENCE</scope>
    <source>
        <strain evidence="1">Duluth1</strain>
        <tissue evidence="1">Whole animal</tissue>
    </source>
</reference>
<reference evidence="1" key="1">
    <citation type="journal article" date="2019" name="bioRxiv">
        <title>The Genome of the Zebra Mussel, Dreissena polymorpha: A Resource for Invasive Species Research.</title>
        <authorList>
            <person name="McCartney M.A."/>
            <person name="Auch B."/>
            <person name="Kono T."/>
            <person name="Mallez S."/>
            <person name="Zhang Y."/>
            <person name="Obille A."/>
            <person name="Becker A."/>
            <person name="Abrahante J.E."/>
            <person name="Garbe J."/>
            <person name="Badalamenti J.P."/>
            <person name="Herman A."/>
            <person name="Mangelson H."/>
            <person name="Liachko I."/>
            <person name="Sullivan S."/>
            <person name="Sone E.D."/>
            <person name="Koren S."/>
            <person name="Silverstein K.A.T."/>
            <person name="Beckman K.B."/>
            <person name="Gohl D.M."/>
        </authorList>
    </citation>
    <scope>NUCLEOTIDE SEQUENCE</scope>
    <source>
        <strain evidence="1">Duluth1</strain>
        <tissue evidence="1">Whole animal</tissue>
    </source>
</reference>
<keyword evidence="2" id="KW-1185">Reference proteome</keyword>
<protein>
    <submittedName>
        <fullName evidence="1">Uncharacterized protein</fullName>
    </submittedName>
</protein>
<proteinExistence type="predicted"/>